<dbReference type="RefSeq" id="WP_145378616.1">
    <property type="nucleotide sequence ID" value="NZ_CP036276.1"/>
</dbReference>
<dbReference type="SUPFAM" id="SSF50998">
    <property type="entry name" value="Quinoprotein alcohol dehydrogenase-like"/>
    <property type="match status" value="1"/>
</dbReference>
<dbReference type="AlphaFoldDB" id="A0A517ZUD2"/>
<proteinExistence type="predicted"/>
<organism evidence="1 2">
    <name type="scientific">Symmachiella dynata</name>
    <dbReference type="NCBI Taxonomy" id="2527995"/>
    <lineage>
        <taxon>Bacteria</taxon>
        <taxon>Pseudomonadati</taxon>
        <taxon>Planctomycetota</taxon>
        <taxon>Planctomycetia</taxon>
        <taxon>Planctomycetales</taxon>
        <taxon>Planctomycetaceae</taxon>
        <taxon>Symmachiella</taxon>
    </lineage>
</organism>
<dbReference type="EMBL" id="CP036276">
    <property type="protein sequence ID" value="QDU46093.1"/>
    <property type="molecule type" value="Genomic_DNA"/>
</dbReference>
<sequence>MTQKKYIGSAIRHLASPWQGNIVAAALHEHTVSLWDISTGEQLSEFDTIMDFGGKRLALSHAESACLTAAYHIHGLACYNTPIGDLRWQRKDLKKIQRLTLTPDEKFACCCFSSGPGHVIDISTGETILSIRALNNVWFHAQNTFRLYQYRSYKISVVHQNDKQAFPIEPISFSILDVAFNEHYVAITEAGADVRVFDLATGQMTMRHKQPEGHHVLRISAMPGTVFFHGVQWCFRKGGPKRLIRLSPDAATQEVIYDLGGPTFETEFCNGGRCLLTSDGDLIDCRTAKLKRKIKFPQPTE</sequence>
<accession>A0A517ZUD2</accession>
<evidence type="ECO:0008006" key="3">
    <source>
        <dbReference type="Google" id="ProtNLM"/>
    </source>
</evidence>
<keyword evidence="2" id="KW-1185">Reference proteome</keyword>
<name>A0A517ZUD2_9PLAN</name>
<dbReference type="Gene3D" id="2.130.10.10">
    <property type="entry name" value="YVTN repeat-like/Quinoprotein amine dehydrogenase"/>
    <property type="match status" value="1"/>
</dbReference>
<dbReference type="InterPro" id="IPR011047">
    <property type="entry name" value="Quinoprotein_ADH-like_sf"/>
</dbReference>
<gene>
    <name evidence="1" type="ORF">Mal52_45900</name>
</gene>
<dbReference type="InterPro" id="IPR015943">
    <property type="entry name" value="WD40/YVTN_repeat-like_dom_sf"/>
</dbReference>
<evidence type="ECO:0000313" key="2">
    <source>
        <dbReference type="Proteomes" id="UP000319383"/>
    </source>
</evidence>
<reference evidence="1 2" key="1">
    <citation type="submission" date="2019-02" db="EMBL/GenBank/DDBJ databases">
        <title>Deep-cultivation of Planctomycetes and their phenomic and genomic characterization uncovers novel biology.</title>
        <authorList>
            <person name="Wiegand S."/>
            <person name="Jogler M."/>
            <person name="Boedeker C."/>
            <person name="Pinto D."/>
            <person name="Vollmers J."/>
            <person name="Rivas-Marin E."/>
            <person name="Kohn T."/>
            <person name="Peeters S.H."/>
            <person name="Heuer A."/>
            <person name="Rast P."/>
            <person name="Oberbeckmann S."/>
            <person name="Bunk B."/>
            <person name="Jeske O."/>
            <person name="Meyerdierks A."/>
            <person name="Storesund J.E."/>
            <person name="Kallscheuer N."/>
            <person name="Luecker S."/>
            <person name="Lage O.M."/>
            <person name="Pohl T."/>
            <person name="Merkel B.J."/>
            <person name="Hornburger P."/>
            <person name="Mueller R.-W."/>
            <person name="Bruemmer F."/>
            <person name="Labrenz M."/>
            <person name="Spormann A.M."/>
            <person name="Op den Camp H."/>
            <person name="Overmann J."/>
            <person name="Amann R."/>
            <person name="Jetten M.S.M."/>
            <person name="Mascher T."/>
            <person name="Medema M.H."/>
            <person name="Devos D.P."/>
            <person name="Kaster A.-K."/>
            <person name="Ovreas L."/>
            <person name="Rohde M."/>
            <person name="Galperin M.Y."/>
            <person name="Jogler C."/>
        </authorList>
    </citation>
    <scope>NUCLEOTIDE SEQUENCE [LARGE SCALE GENOMIC DNA]</scope>
    <source>
        <strain evidence="1 2">Mal52</strain>
    </source>
</reference>
<dbReference type="KEGG" id="sdyn:Mal52_45900"/>
<protein>
    <recommendedName>
        <fullName evidence="3">WD domain, G-beta repeat</fullName>
    </recommendedName>
</protein>
<evidence type="ECO:0000313" key="1">
    <source>
        <dbReference type="EMBL" id="QDU46093.1"/>
    </source>
</evidence>
<dbReference type="Proteomes" id="UP000319383">
    <property type="component" value="Chromosome"/>
</dbReference>